<dbReference type="Pfam" id="PF20282">
    <property type="entry name" value="CTD6"/>
    <property type="match status" value="1"/>
</dbReference>
<feature type="domain" description="ABC-three component systems C-terminal" evidence="1">
    <location>
        <begin position="222"/>
        <end position="350"/>
    </location>
</feature>
<dbReference type="Proteomes" id="UP000184518">
    <property type="component" value="Unassembled WGS sequence"/>
</dbReference>
<dbReference type="OrthoDB" id="3242664at2"/>
<dbReference type="RefSeq" id="WP_072957160.1">
    <property type="nucleotide sequence ID" value="NZ_FQUT01000004.1"/>
</dbReference>
<dbReference type="Gene3D" id="3.40.1350.10">
    <property type="match status" value="1"/>
</dbReference>
<proteinExistence type="predicted"/>
<evidence type="ECO:0000259" key="1">
    <source>
        <dbReference type="Pfam" id="PF20282"/>
    </source>
</evidence>
<dbReference type="InterPro" id="IPR046914">
    <property type="entry name" value="ABC-3C_CTD6"/>
</dbReference>
<dbReference type="EMBL" id="FQUT01000004">
    <property type="protein sequence ID" value="SHF50103.1"/>
    <property type="molecule type" value="Genomic_DNA"/>
</dbReference>
<dbReference type="GO" id="GO:0003676">
    <property type="term" value="F:nucleic acid binding"/>
    <property type="evidence" value="ECO:0007669"/>
    <property type="project" value="InterPro"/>
</dbReference>
<gene>
    <name evidence="2" type="ORF">SAMN05443633_104414</name>
</gene>
<dbReference type="InterPro" id="IPR011856">
    <property type="entry name" value="tRNA_endonuc-like_dom_sf"/>
</dbReference>
<dbReference type="AlphaFoldDB" id="A0A1M5C5S4"/>
<evidence type="ECO:0000313" key="3">
    <source>
        <dbReference type="Proteomes" id="UP000184518"/>
    </source>
</evidence>
<accession>A0A1M5C5S4</accession>
<reference evidence="3" key="1">
    <citation type="submission" date="2016-11" db="EMBL/GenBank/DDBJ databases">
        <authorList>
            <person name="Varghese N."/>
            <person name="Submissions S."/>
        </authorList>
    </citation>
    <scope>NUCLEOTIDE SEQUENCE [LARGE SCALE GENOMIC DNA]</scope>
    <source>
        <strain evidence="3">DSM 27619</strain>
    </source>
</reference>
<protein>
    <recommendedName>
        <fullName evidence="1">ABC-three component systems C-terminal domain-containing protein</fullName>
    </recommendedName>
</protein>
<dbReference type="STRING" id="1416778.SAMN05443633_104414"/>
<sequence length="355" mass="41623">MSEKKFTSNFEVTNGANIVPLKRIEIFSPEEWELFTKEYLEVLQDDYVEIERIGGANDNGRDVIAYIEPSTVKGYKWDCFQCKHYDHSLHPSDVYVEIGKILYYTFKKDYPIPQNYFFVAPKGCGTSLSKLLTDKILLKQKVKDNWIQSCEKKITKHLDVKLEGSFLDYFENFDFRIFKKTNIKDILDKHKKHPNHIIRFGGGLPSRPKLDEASIDQIKANELVYVEQLFLSYGDESKIKYENINDLKSNLSYQNHFNRTRINFHYAEQLRNFYRDSLPINTFQDFQDEIYHGIIDTVEDTHENAFKKIKASEQLASTLQLSSNPLTTVSIVNDRKGICHQLVNDKKIIWKDDTK</sequence>
<evidence type="ECO:0000313" key="2">
    <source>
        <dbReference type="EMBL" id="SHF50103.1"/>
    </source>
</evidence>
<organism evidence="2 3">
    <name type="scientific">Chryseobacterium arachidis</name>
    <dbReference type="NCBI Taxonomy" id="1416778"/>
    <lineage>
        <taxon>Bacteria</taxon>
        <taxon>Pseudomonadati</taxon>
        <taxon>Bacteroidota</taxon>
        <taxon>Flavobacteriia</taxon>
        <taxon>Flavobacteriales</taxon>
        <taxon>Weeksellaceae</taxon>
        <taxon>Chryseobacterium group</taxon>
        <taxon>Chryseobacterium</taxon>
    </lineage>
</organism>
<name>A0A1M5C5S4_9FLAO</name>
<keyword evidence="3" id="KW-1185">Reference proteome</keyword>